<protein>
    <recommendedName>
        <fullName evidence="5">Outer membrane efflux protein</fullName>
    </recommendedName>
</protein>
<dbReference type="EMBL" id="SJPO01000011">
    <property type="protein sequence ID" value="TWT72800.1"/>
    <property type="molecule type" value="Genomic_DNA"/>
</dbReference>
<feature type="chain" id="PRO_5023061942" description="Outer membrane efflux protein" evidence="2">
    <location>
        <begin position="32"/>
        <end position="146"/>
    </location>
</feature>
<evidence type="ECO:0000256" key="1">
    <source>
        <dbReference type="SAM" id="Coils"/>
    </source>
</evidence>
<dbReference type="AlphaFoldDB" id="A0A5C5YBN3"/>
<reference evidence="3 4" key="1">
    <citation type="submission" date="2019-02" db="EMBL/GenBank/DDBJ databases">
        <title>Deep-cultivation of Planctomycetes and their phenomic and genomic characterization uncovers novel biology.</title>
        <authorList>
            <person name="Wiegand S."/>
            <person name="Jogler M."/>
            <person name="Boedeker C."/>
            <person name="Pinto D."/>
            <person name="Vollmers J."/>
            <person name="Rivas-Marin E."/>
            <person name="Kohn T."/>
            <person name="Peeters S.H."/>
            <person name="Heuer A."/>
            <person name="Rast P."/>
            <person name="Oberbeckmann S."/>
            <person name="Bunk B."/>
            <person name="Jeske O."/>
            <person name="Meyerdierks A."/>
            <person name="Storesund J.E."/>
            <person name="Kallscheuer N."/>
            <person name="Luecker S."/>
            <person name="Lage O.M."/>
            <person name="Pohl T."/>
            <person name="Merkel B.J."/>
            <person name="Hornburger P."/>
            <person name="Mueller R.-W."/>
            <person name="Bruemmer F."/>
            <person name="Labrenz M."/>
            <person name="Spormann A.M."/>
            <person name="Op Den Camp H."/>
            <person name="Overmann J."/>
            <person name="Amann R."/>
            <person name="Jetten M.S.M."/>
            <person name="Mascher T."/>
            <person name="Medema M.H."/>
            <person name="Devos D.P."/>
            <person name="Kaster A.-K."/>
            <person name="Ovreas L."/>
            <person name="Rohde M."/>
            <person name="Galperin M.Y."/>
            <person name="Jogler C."/>
        </authorList>
    </citation>
    <scope>NUCLEOTIDE SEQUENCE [LARGE SCALE GENOMIC DNA]</scope>
    <source>
        <strain evidence="3 4">Pla123a</strain>
    </source>
</reference>
<evidence type="ECO:0008006" key="5">
    <source>
        <dbReference type="Google" id="ProtNLM"/>
    </source>
</evidence>
<evidence type="ECO:0000313" key="4">
    <source>
        <dbReference type="Proteomes" id="UP000318478"/>
    </source>
</evidence>
<evidence type="ECO:0000256" key="2">
    <source>
        <dbReference type="SAM" id="SignalP"/>
    </source>
</evidence>
<dbReference type="Proteomes" id="UP000318478">
    <property type="component" value="Unassembled WGS sequence"/>
</dbReference>
<accession>A0A5C5YBN3</accession>
<feature type="signal peptide" evidence="2">
    <location>
        <begin position="1"/>
        <end position="31"/>
    </location>
</feature>
<keyword evidence="2" id="KW-0732">Signal</keyword>
<gene>
    <name evidence="3" type="ORF">Pla123a_40990</name>
</gene>
<keyword evidence="1" id="KW-0175">Coiled coil</keyword>
<name>A0A5C5YBN3_9BACT</name>
<dbReference type="RefSeq" id="WP_146590403.1">
    <property type="nucleotide sequence ID" value="NZ_SJPO01000011.1"/>
</dbReference>
<evidence type="ECO:0000313" key="3">
    <source>
        <dbReference type="EMBL" id="TWT72800.1"/>
    </source>
</evidence>
<feature type="coiled-coil region" evidence="1">
    <location>
        <begin position="53"/>
        <end position="80"/>
    </location>
</feature>
<proteinExistence type="predicted"/>
<keyword evidence="4" id="KW-1185">Reference proteome</keyword>
<comment type="caution">
    <text evidence="3">The sequence shown here is derived from an EMBL/GenBank/DDBJ whole genome shotgun (WGS) entry which is preliminary data.</text>
</comment>
<organism evidence="3 4">
    <name type="scientific">Posidoniimonas polymericola</name>
    <dbReference type="NCBI Taxonomy" id="2528002"/>
    <lineage>
        <taxon>Bacteria</taxon>
        <taxon>Pseudomonadati</taxon>
        <taxon>Planctomycetota</taxon>
        <taxon>Planctomycetia</taxon>
        <taxon>Pirellulales</taxon>
        <taxon>Lacipirellulaceae</taxon>
        <taxon>Posidoniimonas</taxon>
    </lineage>
</organism>
<sequence length="146" mass="16738" precursor="true">MTALPRRSPNRLAVLLTAALAWSAVGQSAQAETAYDTQRRIEIAALRLQLYENVEYPAELRRLKSELKLAEAEAASLERLLREYEPFDKFSTGRPLVLTIESTRLALLRAGLRRDNLRQDLMAQQRSHYDRLRLLHLELEQARAGL</sequence>
<dbReference type="OrthoDB" id="290646at2"/>